<reference evidence="1" key="2">
    <citation type="submission" date="2021-12" db="EMBL/GenBank/DDBJ databases">
        <title>Resequencing data analysis of finger millet.</title>
        <authorList>
            <person name="Hatakeyama M."/>
            <person name="Aluri S."/>
            <person name="Balachadran M.T."/>
            <person name="Sivarajan S.R."/>
            <person name="Poveda L."/>
            <person name="Shimizu-Inatsugi R."/>
            <person name="Schlapbach R."/>
            <person name="Sreeman S.M."/>
            <person name="Shimizu K.K."/>
        </authorList>
    </citation>
    <scope>NUCLEOTIDE SEQUENCE</scope>
</reference>
<gene>
    <name evidence="1" type="primary">gb26012</name>
    <name evidence="1" type="ORF">PR202_gb26012</name>
</gene>
<dbReference type="Proteomes" id="UP001054889">
    <property type="component" value="Unassembled WGS sequence"/>
</dbReference>
<protein>
    <submittedName>
        <fullName evidence="1">Uncharacterized protein</fullName>
    </submittedName>
</protein>
<reference evidence="1" key="1">
    <citation type="journal article" date="2018" name="DNA Res.">
        <title>Multiple hybrid de novo genome assembly of finger millet, an orphan allotetraploid crop.</title>
        <authorList>
            <person name="Hatakeyama M."/>
            <person name="Aluri S."/>
            <person name="Balachadran M.T."/>
            <person name="Sivarajan S.R."/>
            <person name="Patrignani A."/>
            <person name="Gruter S."/>
            <person name="Poveda L."/>
            <person name="Shimizu-Inatsugi R."/>
            <person name="Baeten J."/>
            <person name="Francoijs K.J."/>
            <person name="Nataraja K.N."/>
            <person name="Reddy Y.A.N."/>
            <person name="Phadnis S."/>
            <person name="Ravikumar R.L."/>
            <person name="Schlapbach R."/>
            <person name="Sreeman S.M."/>
            <person name="Shimizu K.K."/>
        </authorList>
    </citation>
    <scope>NUCLEOTIDE SEQUENCE</scope>
</reference>
<dbReference type="EMBL" id="BQKI01000093">
    <property type="protein sequence ID" value="GJN37090.1"/>
    <property type="molecule type" value="Genomic_DNA"/>
</dbReference>
<organism evidence="1 2">
    <name type="scientific">Eleusine coracana subsp. coracana</name>
    <dbReference type="NCBI Taxonomy" id="191504"/>
    <lineage>
        <taxon>Eukaryota</taxon>
        <taxon>Viridiplantae</taxon>
        <taxon>Streptophyta</taxon>
        <taxon>Embryophyta</taxon>
        <taxon>Tracheophyta</taxon>
        <taxon>Spermatophyta</taxon>
        <taxon>Magnoliopsida</taxon>
        <taxon>Liliopsida</taxon>
        <taxon>Poales</taxon>
        <taxon>Poaceae</taxon>
        <taxon>PACMAD clade</taxon>
        <taxon>Chloridoideae</taxon>
        <taxon>Cynodonteae</taxon>
        <taxon>Eleusininae</taxon>
        <taxon>Eleusine</taxon>
    </lineage>
</organism>
<sequence length="62" mass="6943">MVHQGREQNTPRFHLERKERSQRWVVSCGLGAGTETFGIRGPRCIEPRVHVLGSSSSLALAR</sequence>
<dbReference type="AlphaFoldDB" id="A0AAV5FRI4"/>
<accession>A0AAV5FRI4</accession>
<keyword evidence="2" id="KW-1185">Reference proteome</keyword>
<proteinExistence type="predicted"/>
<name>A0AAV5FRI4_ELECO</name>
<evidence type="ECO:0000313" key="2">
    <source>
        <dbReference type="Proteomes" id="UP001054889"/>
    </source>
</evidence>
<evidence type="ECO:0000313" key="1">
    <source>
        <dbReference type="EMBL" id="GJN37090.1"/>
    </source>
</evidence>
<comment type="caution">
    <text evidence="1">The sequence shown here is derived from an EMBL/GenBank/DDBJ whole genome shotgun (WGS) entry which is preliminary data.</text>
</comment>